<dbReference type="PROSITE" id="PS50968">
    <property type="entry name" value="BIOTINYL_LIPOYL"/>
    <property type="match status" value="1"/>
</dbReference>
<dbReference type="InterPro" id="IPR034733">
    <property type="entry name" value="AcCoA_carboxyl_beta"/>
</dbReference>
<dbReference type="GO" id="GO:2001295">
    <property type="term" value="P:malonyl-CoA biosynthetic process"/>
    <property type="evidence" value="ECO:0007669"/>
    <property type="project" value="UniProtKB-UniPathway"/>
</dbReference>
<dbReference type="InterPro" id="IPR029045">
    <property type="entry name" value="ClpP/crotonase-like_dom_sf"/>
</dbReference>
<dbReference type="Pfam" id="PF00289">
    <property type="entry name" value="Biotin_carb_N"/>
    <property type="match status" value="1"/>
</dbReference>
<evidence type="ECO:0000256" key="3">
    <source>
        <dbReference type="ARBA" id="ARBA00006102"/>
    </source>
</evidence>
<proteinExistence type="inferred from homology"/>
<dbReference type="RefSeq" id="WP_089251541.1">
    <property type="nucleotide sequence ID" value="NZ_FZOW01000021.1"/>
</dbReference>
<dbReference type="PROSITE" id="PS00188">
    <property type="entry name" value="BIOTIN"/>
    <property type="match status" value="1"/>
</dbReference>
<evidence type="ECO:0000259" key="13">
    <source>
        <dbReference type="PROSITE" id="PS50979"/>
    </source>
</evidence>
<dbReference type="InterPro" id="IPR005482">
    <property type="entry name" value="Biotin_COase_C"/>
</dbReference>
<comment type="cofactor">
    <cofactor evidence="1">
        <name>biotin</name>
        <dbReference type="ChEBI" id="CHEBI:57586"/>
    </cofactor>
</comment>
<comment type="pathway">
    <text evidence="2">Lipid metabolism; malonyl-CoA biosynthesis; malonyl-CoA from acetyl-CoA: step 1/1.</text>
</comment>
<dbReference type="InterPro" id="IPR005481">
    <property type="entry name" value="BC-like_N"/>
</dbReference>
<dbReference type="InterPro" id="IPR000089">
    <property type="entry name" value="Biotin_lipoyl"/>
</dbReference>
<gene>
    <name evidence="16" type="ORF">SAMN05421642_12129</name>
</gene>
<dbReference type="PROSITE" id="PS50980">
    <property type="entry name" value="COA_CT_NTER"/>
    <property type="match status" value="1"/>
</dbReference>
<keyword evidence="16" id="KW-0808">Transferase</keyword>
<dbReference type="Gene3D" id="2.40.50.100">
    <property type="match status" value="1"/>
</dbReference>
<evidence type="ECO:0000259" key="15">
    <source>
        <dbReference type="PROSITE" id="PS50989"/>
    </source>
</evidence>
<evidence type="ECO:0000259" key="12">
    <source>
        <dbReference type="PROSITE" id="PS50975"/>
    </source>
</evidence>
<dbReference type="PROSITE" id="PS00867">
    <property type="entry name" value="CPSASE_2"/>
    <property type="match status" value="1"/>
</dbReference>
<dbReference type="Pfam" id="PF00364">
    <property type="entry name" value="Biotin_lipoyl"/>
    <property type="match status" value="1"/>
</dbReference>
<dbReference type="InterPro" id="IPR011054">
    <property type="entry name" value="Rudment_hybrid_motif"/>
</dbReference>
<reference evidence="17" key="1">
    <citation type="submission" date="2017-06" db="EMBL/GenBank/DDBJ databases">
        <authorList>
            <person name="Varghese N."/>
            <person name="Submissions S."/>
        </authorList>
    </citation>
    <scope>NUCLEOTIDE SEQUENCE [LARGE SCALE GENOMIC DNA]</scope>
    <source>
        <strain evidence="17">JCM 23211</strain>
    </source>
</reference>
<evidence type="ECO:0000256" key="10">
    <source>
        <dbReference type="PROSITE-ProRule" id="PRU00409"/>
    </source>
</evidence>
<feature type="domain" description="CoA carboxyltransferase N-terminal" evidence="14">
    <location>
        <begin position="543"/>
        <end position="805"/>
    </location>
</feature>
<dbReference type="GO" id="GO:0016740">
    <property type="term" value="F:transferase activity"/>
    <property type="evidence" value="ECO:0007669"/>
    <property type="project" value="UniProtKB-KW"/>
</dbReference>
<dbReference type="CDD" id="cd06850">
    <property type="entry name" value="biotinyl_domain"/>
    <property type="match status" value="1"/>
</dbReference>
<evidence type="ECO:0000313" key="17">
    <source>
        <dbReference type="Proteomes" id="UP000198327"/>
    </source>
</evidence>
<dbReference type="SUPFAM" id="SSF52440">
    <property type="entry name" value="PreATP-grasp domain"/>
    <property type="match status" value="1"/>
</dbReference>
<feature type="domain" description="ATP-grasp" evidence="12">
    <location>
        <begin position="118"/>
        <end position="317"/>
    </location>
</feature>
<dbReference type="Proteomes" id="UP000198327">
    <property type="component" value="Unassembled WGS sequence"/>
</dbReference>
<dbReference type="AlphaFoldDB" id="A0A239MQY4"/>
<dbReference type="SMART" id="SM00878">
    <property type="entry name" value="Biotin_carb_C"/>
    <property type="match status" value="1"/>
</dbReference>
<dbReference type="InterPro" id="IPR011053">
    <property type="entry name" value="Single_hybrid_motif"/>
</dbReference>
<keyword evidence="17" id="KW-1185">Reference proteome</keyword>
<dbReference type="SUPFAM" id="SSF51246">
    <property type="entry name" value="Rudiment single hybrid motif"/>
    <property type="match status" value="1"/>
</dbReference>
<dbReference type="Gene3D" id="3.30.470.20">
    <property type="entry name" value="ATP-grasp fold, B domain"/>
    <property type="match status" value="1"/>
</dbReference>
<dbReference type="InterPro" id="IPR011762">
    <property type="entry name" value="COA_CT_N"/>
</dbReference>
<organism evidence="16 17">
    <name type="scientific">Rhodococcoides kyotonense</name>
    <dbReference type="NCBI Taxonomy" id="398843"/>
    <lineage>
        <taxon>Bacteria</taxon>
        <taxon>Bacillati</taxon>
        <taxon>Actinomycetota</taxon>
        <taxon>Actinomycetes</taxon>
        <taxon>Mycobacteriales</taxon>
        <taxon>Nocardiaceae</taxon>
        <taxon>Rhodococcoides</taxon>
    </lineage>
</organism>
<dbReference type="InterPro" id="IPR011761">
    <property type="entry name" value="ATP-grasp"/>
</dbReference>
<evidence type="ECO:0000259" key="11">
    <source>
        <dbReference type="PROSITE" id="PS50968"/>
    </source>
</evidence>
<feature type="domain" description="CoA carboxyltransferase C-terminal" evidence="15">
    <location>
        <begin position="799"/>
        <end position="1042"/>
    </location>
</feature>
<comment type="similarity">
    <text evidence="3">Belongs to the AccD/PCCB family.</text>
</comment>
<dbReference type="InterPro" id="IPR016185">
    <property type="entry name" value="PreATP-grasp_dom_sf"/>
</dbReference>
<dbReference type="OrthoDB" id="9803706at2"/>
<protein>
    <submittedName>
        <fullName evidence="16">Acetyl-CoA carboxylase, carboxyltransferase component</fullName>
    </submittedName>
</protein>
<dbReference type="Gene3D" id="3.90.226.10">
    <property type="entry name" value="2-enoyl-CoA Hydratase, Chain A, domain 1"/>
    <property type="match status" value="2"/>
</dbReference>
<dbReference type="SUPFAM" id="SSF56059">
    <property type="entry name" value="Glutathione synthetase ATP-binding domain-like"/>
    <property type="match status" value="1"/>
</dbReference>
<dbReference type="SUPFAM" id="SSF51230">
    <property type="entry name" value="Single hybrid motif"/>
    <property type="match status" value="1"/>
</dbReference>
<evidence type="ECO:0000256" key="7">
    <source>
        <dbReference type="ARBA" id="ARBA00023267"/>
    </source>
</evidence>
<dbReference type="PROSITE" id="PS50975">
    <property type="entry name" value="ATP_GRASP"/>
    <property type="match status" value="1"/>
</dbReference>
<dbReference type="PROSITE" id="PS50979">
    <property type="entry name" value="BC"/>
    <property type="match status" value="1"/>
</dbReference>
<dbReference type="GO" id="GO:0005524">
    <property type="term" value="F:ATP binding"/>
    <property type="evidence" value="ECO:0007669"/>
    <property type="project" value="UniProtKB-UniRule"/>
</dbReference>
<dbReference type="Pfam" id="PF02785">
    <property type="entry name" value="Biotin_carb_C"/>
    <property type="match status" value="1"/>
</dbReference>
<dbReference type="GO" id="GO:0046872">
    <property type="term" value="F:metal ion binding"/>
    <property type="evidence" value="ECO:0007669"/>
    <property type="project" value="InterPro"/>
</dbReference>
<sequence>MTGVLVANRGEIALRIMRTAAARGLPTAAVFSEDESDAPHVVAADRAVALEGSGPAAYLDVAAICAAALASGATMVHPGYGFLSESPELSDACVAAGLTFVGPDGATLRLLGNKSATRELATAHSVPVLPATTGSTSVDTARAFADAGGLSSVIVKATAGGGGRGMRIVEDLDELEQAMERCRSEAERSFGVPDVYVEAYLPRARHIEVQVVGDGVTPPMHLFDRDCTGQRRHQKMVEIAPALFLSEDTRDDLYSAALTLATAVSLRGVATFEFLVDTDRPDAWYFIEANPRIQVEHGITEQITGLDLVAIQLDLAGGKSLTDLGLSPQGLGEPRGVAIEARITGGPGRSDRLVDMKFPAGPSLRIETHLGPGMRVGTGFDPLLAKVIAFDDDFPRAATLLNDALGDVVLADLDTDISTLTWYLTSSAFLAGETTTRTIDQHLATSSSEVSTNDEVVDVSTPTGGTVVAVPVEPGTVVARGDVLAVVEAMKMESDISSPVAGVVTRIDVQVGATVTKGAAVATVDSRGHRQSDDRACEAVDLSAIREDLADITSRHRRLLDAERPAAVARRHERDKRTARENLTDLFDVDSFHEYGGLVVAAQRRRRSLSELESATPADGLVTGFGTVNGRSVASLAYDYTVLAGTQGLQSHKKAERIFELAARRGTPVVVFAEGGGGRPGDTDDMSRATRMDLGTFVALGRLNGVVPTVGIASGRCFAGNAALLGACDVVIATRDSSIGLGGPAMIEGGGLGTVDADDVGPSSVQAPNGVIDILVDDEAEATDTAKRYLSYFGDPSSEWSEADQRLLRHVVPESRKRPFDIRQVIATLADEGSVLELRSQFGPGMATALVRIEGRSVGVVANDGSQRGGTIGSDEADKMARFLQLCEAFGLPVLSLCDTAGFLVGPDAERTATVRHVSRLFVLTPSLTVPFCTVIVRKAYGLGGQAMAGGSFRVPDAIVAWPTGALGAMGPEGAVKLGFRRELDAIDDPEERERTYRGHLADFEGQGKAVNAASVFEIDDVIDPASTRTWLSAVIGAPRPPRSPGIRRIDTW</sequence>
<name>A0A239MQY4_9NOCA</name>
<dbReference type="InterPro" id="IPR011764">
    <property type="entry name" value="Biotin_carboxylation_dom"/>
</dbReference>
<dbReference type="InterPro" id="IPR005479">
    <property type="entry name" value="CPAse_ATP-bd"/>
</dbReference>
<dbReference type="PANTHER" id="PTHR18866">
    <property type="entry name" value="CARBOXYLASE:PYRUVATE/ACETYL-COA/PROPIONYL-COA CARBOXYLASE"/>
    <property type="match status" value="1"/>
</dbReference>
<evidence type="ECO:0000256" key="4">
    <source>
        <dbReference type="ARBA" id="ARBA00022598"/>
    </source>
</evidence>
<dbReference type="Pfam" id="PF02786">
    <property type="entry name" value="CPSase_L_D2"/>
    <property type="match status" value="1"/>
</dbReference>
<dbReference type="InterPro" id="IPR011763">
    <property type="entry name" value="COA_CT_C"/>
</dbReference>
<evidence type="ECO:0000256" key="6">
    <source>
        <dbReference type="ARBA" id="ARBA00022840"/>
    </source>
</evidence>
<evidence type="ECO:0000256" key="8">
    <source>
        <dbReference type="ARBA" id="ARBA00023268"/>
    </source>
</evidence>
<comment type="catalytic activity">
    <reaction evidence="9">
        <text>N(6)-biotinyl-L-lysyl-[protein] + hydrogencarbonate + ATP = N(6)-carboxybiotinyl-L-lysyl-[protein] + ADP + phosphate + H(+)</text>
        <dbReference type="Rhea" id="RHEA:13501"/>
        <dbReference type="Rhea" id="RHEA-COMP:10505"/>
        <dbReference type="Rhea" id="RHEA-COMP:10506"/>
        <dbReference type="ChEBI" id="CHEBI:15378"/>
        <dbReference type="ChEBI" id="CHEBI:17544"/>
        <dbReference type="ChEBI" id="CHEBI:30616"/>
        <dbReference type="ChEBI" id="CHEBI:43474"/>
        <dbReference type="ChEBI" id="CHEBI:83144"/>
        <dbReference type="ChEBI" id="CHEBI:83145"/>
        <dbReference type="ChEBI" id="CHEBI:456216"/>
        <dbReference type="EC" id="6.3.4.14"/>
    </reaction>
    <physiologicalReaction direction="left-to-right" evidence="9">
        <dbReference type="Rhea" id="RHEA:13502"/>
    </physiologicalReaction>
</comment>
<dbReference type="Pfam" id="PF01039">
    <property type="entry name" value="Carboxyl_trans"/>
    <property type="match status" value="1"/>
</dbReference>
<evidence type="ECO:0000256" key="1">
    <source>
        <dbReference type="ARBA" id="ARBA00001953"/>
    </source>
</evidence>
<dbReference type="UniPathway" id="UPA00655">
    <property type="reaction ID" value="UER00711"/>
</dbReference>
<keyword evidence="6 10" id="KW-0067">ATP-binding</keyword>
<accession>A0A239MQY4</accession>
<dbReference type="SUPFAM" id="SSF52096">
    <property type="entry name" value="ClpP/crotonase"/>
    <property type="match status" value="2"/>
</dbReference>
<evidence type="ECO:0000313" key="16">
    <source>
        <dbReference type="EMBL" id="SNT45131.1"/>
    </source>
</evidence>
<evidence type="ECO:0000256" key="2">
    <source>
        <dbReference type="ARBA" id="ARBA00004956"/>
    </source>
</evidence>
<dbReference type="PANTHER" id="PTHR18866:SF33">
    <property type="entry name" value="METHYLCROTONOYL-COA CARBOXYLASE SUBUNIT ALPHA, MITOCHONDRIAL-RELATED"/>
    <property type="match status" value="1"/>
</dbReference>
<keyword evidence="5 10" id="KW-0547">Nucleotide-binding</keyword>
<evidence type="ECO:0000256" key="9">
    <source>
        <dbReference type="ARBA" id="ARBA00048501"/>
    </source>
</evidence>
<feature type="domain" description="Lipoyl-binding" evidence="11">
    <location>
        <begin position="456"/>
        <end position="525"/>
    </location>
</feature>
<evidence type="ECO:0000256" key="5">
    <source>
        <dbReference type="ARBA" id="ARBA00022741"/>
    </source>
</evidence>
<feature type="domain" description="Biotin carboxylation" evidence="13">
    <location>
        <begin position="1"/>
        <end position="444"/>
    </location>
</feature>
<dbReference type="GO" id="GO:0004075">
    <property type="term" value="F:biotin carboxylase activity"/>
    <property type="evidence" value="ECO:0007669"/>
    <property type="project" value="UniProtKB-EC"/>
</dbReference>
<evidence type="ECO:0000259" key="14">
    <source>
        <dbReference type="PROSITE" id="PS50980"/>
    </source>
</evidence>
<keyword evidence="8" id="KW-0511">Multifunctional enzyme</keyword>
<dbReference type="InterPro" id="IPR001882">
    <property type="entry name" value="Biotin_BS"/>
</dbReference>
<dbReference type="InterPro" id="IPR050856">
    <property type="entry name" value="Biotin_carboxylase_complex"/>
</dbReference>
<keyword evidence="7" id="KW-0092">Biotin</keyword>
<dbReference type="EMBL" id="FZOW01000021">
    <property type="protein sequence ID" value="SNT45131.1"/>
    <property type="molecule type" value="Genomic_DNA"/>
</dbReference>
<keyword evidence="4" id="KW-0436">Ligase</keyword>
<dbReference type="PROSITE" id="PS50989">
    <property type="entry name" value="COA_CT_CTER"/>
    <property type="match status" value="1"/>
</dbReference>